<evidence type="ECO:0000256" key="3">
    <source>
        <dbReference type="ARBA" id="ARBA00022475"/>
    </source>
</evidence>
<feature type="transmembrane region" description="Helical" evidence="7">
    <location>
        <begin position="136"/>
        <end position="155"/>
    </location>
</feature>
<feature type="transmembrane region" description="Helical" evidence="7">
    <location>
        <begin position="71"/>
        <end position="95"/>
    </location>
</feature>
<keyword evidence="6 7" id="KW-0472">Membrane</keyword>
<name>A0A1G5EAC8_9FIRM</name>
<dbReference type="GO" id="GO:0005886">
    <property type="term" value="C:plasma membrane"/>
    <property type="evidence" value="ECO:0007669"/>
    <property type="project" value="UniProtKB-SubCell"/>
</dbReference>
<keyword evidence="5 7" id="KW-1133">Transmembrane helix</keyword>
<dbReference type="PANTHER" id="PTHR43386:SF1">
    <property type="entry name" value="D,D-DIPEPTIDE TRANSPORT SYSTEM PERMEASE PROTEIN DDPC-RELATED"/>
    <property type="match status" value="1"/>
</dbReference>
<dbReference type="STRING" id="1120976.SAMN03080606_01099"/>
<evidence type="ECO:0000313" key="10">
    <source>
        <dbReference type="Proteomes" id="UP000198636"/>
    </source>
</evidence>
<dbReference type="Pfam" id="PF00528">
    <property type="entry name" value="BPD_transp_1"/>
    <property type="match status" value="1"/>
</dbReference>
<evidence type="ECO:0000256" key="2">
    <source>
        <dbReference type="ARBA" id="ARBA00022448"/>
    </source>
</evidence>
<feature type="transmembrane region" description="Helical" evidence="7">
    <location>
        <begin position="107"/>
        <end position="130"/>
    </location>
</feature>
<dbReference type="InterPro" id="IPR050366">
    <property type="entry name" value="BP-dependent_transpt_permease"/>
</dbReference>
<dbReference type="GO" id="GO:0055085">
    <property type="term" value="P:transmembrane transport"/>
    <property type="evidence" value="ECO:0007669"/>
    <property type="project" value="InterPro"/>
</dbReference>
<comment type="subcellular location">
    <subcellularLocation>
        <location evidence="1 7">Cell membrane</location>
        <topology evidence="1 7">Multi-pass membrane protein</topology>
    </subcellularLocation>
</comment>
<dbReference type="CDD" id="cd06261">
    <property type="entry name" value="TM_PBP2"/>
    <property type="match status" value="1"/>
</dbReference>
<feature type="transmembrane region" description="Helical" evidence="7">
    <location>
        <begin position="199"/>
        <end position="218"/>
    </location>
</feature>
<keyword evidence="10" id="KW-1185">Reference proteome</keyword>
<dbReference type="RefSeq" id="WP_091540912.1">
    <property type="nucleotide sequence ID" value="NZ_FMUS01000005.1"/>
</dbReference>
<evidence type="ECO:0000313" key="9">
    <source>
        <dbReference type="EMBL" id="SCY23939.1"/>
    </source>
</evidence>
<keyword evidence="4 7" id="KW-0812">Transmembrane</keyword>
<dbReference type="SUPFAM" id="SSF161098">
    <property type="entry name" value="MetI-like"/>
    <property type="match status" value="1"/>
</dbReference>
<organism evidence="9 10">
    <name type="scientific">Alkaliphilus peptidifermentans DSM 18978</name>
    <dbReference type="NCBI Taxonomy" id="1120976"/>
    <lineage>
        <taxon>Bacteria</taxon>
        <taxon>Bacillati</taxon>
        <taxon>Bacillota</taxon>
        <taxon>Clostridia</taxon>
        <taxon>Peptostreptococcales</taxon>
        <taxon>Natronincolaceae</taxon>
        <taxon>Alkaliphilus</taxon>
    </lineage>
</organism>
<feature type="transmembrane region" description="Helical" evidence="7">
    <location>
        <begin position="238"/>
        <end position="257"/>
    </location>
</feature>
<dbReference type="InterPro" id="IPR000515">
    <property type="entry name" value="MetI-like"/>
</dbReference>
<evidence type="ECO:0000256" key="7">
    <source>
        <dbReference type="RuleBase" id="RU363032"/>
    </source>
</evidence>
<feature type="transmembrane region" description="Helical" evidence="7">
    <location>
        <begin position="12"/>
        <end position="33"/>
    </location>
</feature>
<feature type="domain" description="ABC transmembrane type-1" evidence="8">
    <location>
        <begin position="73"/>
        <end position="261"/>
    </location>
</feature>
<evidence type="ECO:0000259" key="8">
    <source>
        <dbReference type="PROSITE" id="PS50928"/>
    </source>
</evidence>
<evidence type="ECO:0000256" key="6">
    <source>
        <dbReference type="ARBA" id="ARBA00023136"/>
    </source>
</evidence>
<evidence type="ECO:0000256" key="4">
    <source>
        <dbReference type="ARBA" id="ARBA00022692"/>
    </source>
</evidence>
<dbReference type="PANTHER" id="PTHR43386">
    <property type="entry name" value="OLIGOPEPTIDE TRANSPORT SYSTEM PERMEASE PROTEIN APPC"/>
    <property type="match status" value="1"/>
</dbReference>
<gene>
    <name evidence="9" type="ORF">SAMN03080606_01099</name>
</gene>
<keyword evidence="2 7" id="KW-0813">Transport</keyword>
<dbReference type="AlphaFoldDB" id="A0A1G5EAC8"/>
<keyword evidence="3" id="KW-1003">Cell membrane</keyword>
<evidence type="ECO:0000256" key="5">
    <source>
        <dbReference type="ARBA" id="ARBA00022989"/>
    </source>
</evidence>
<dbReference type="InterPro" id="IPR035906">
    <property type="entry name" value="MetI-like_sf"/>
</dbReference>
<sequence>MIGNKLTFKNSQIRLGIILMCIPILLSIFGSILTEHDTTSVSPANRLESPYTEHLMGTDNLGRDVFARTCFGIRISLFIGAFVTLFSLFVGLVVGTISAYYPITEKLLMRIVDGIMAFPTIILAITLAGILGSGVINIIIALSISYFPMIARITFNSVRSVKETEYVESTIAIGKGDIYIITNCILPNIISPIIVQTTYIFAMAILNESILSFLGVGIQAPMPSLGGMVNDGRNYFMTAPWIMTFPGLTISLTVFALNTFGDGLRIHYDPKNKNVNRRGEI</sequence>
<dbReference type="PROSITE" id="PS50928">
    <property type="entry name" value="ABC_TM1"/>
    <property type="match status" value="1"/>
</dbReference>
<comment type="similarity">
    <text evidence="7">Belongs to the binding-protein-dependent transport system permease family.</text>
</comment>
<dbReference type="Gene3D" id="1.10.3720.10">
    <property type="entry name" value="MetI-like"/>
    <property type="match status" value="1"/>
</dbReference>
<dbReference type="EMBL" id="FMUS01000005">
    <property type="protein sequence ID" value="SCY23939.1"/>
    <property type="molecule type" value="Genomic_DNA"/>
</dbReference>
<dbReference type="OrthoDB" id="9783218at2"/>
<reference evidence="9 10" key="1">
    <citation type="submission" date="2016-10" db="EMBL/GenBank/DDBJ databases">
        <authorList>
            <person name="de Groot N.N."/>
        </authorList>
    </citation>
    <scope>NUCLEOTIDE SEQUENCE [LARGE SCALE GENOMIC DNA]</scope>
    <source>
        <strain evidence="9 10">DSM 18978</strain>
    </source>
</reference>
<accession>A0A1G5EAC8</accession>
<proteinExistence type="inferred from homology"/>
<dbReference type="Proteomes" id="UP000198636">
    <property type="component" value="Unassembled WGS sequence"/>
</dbReference>
<evidence type="ECO:0000256" key="1">
    <source>
        <dbReference type="ARBA" id="ARBA00004651"/>
    </source>
</evidence>
<protein>
    <submittedName>
        <fullName evidence="9">Peptide/nickel transport system permease protein</fullName>
    </submittedName>
</protein>